<evidence type="ECO:0000313" key="2">
    <source>
        <dbReference type="EMBL" id="RHW46159.1"/>
    </source>
</evidence>
<dbReference type="Pfam" id="PF20990">
    <property type="entry name" value="DUF2207_C"/>
    <property type="match status" value="2"/>
</dbReference>
<organism evidence="2 3">
    <name type="scientific">Dermacoccus abyssi</name>
    <dbReference type="NCBI Taxonomy" id="322596"/>
    <lineage>
        <taxon>Bacteria</taxon>
        <taxon>Bacillati</taxon>
        <taxon>Actinomycetota</taxon>
        <taxon>Actinomycetes</taxon>
        <taxon>Micrococcales</taxon>
        <taxon>Dermacoccaceae</taxon>
        <taxon>Dermacoccus</taxon>
    </lineage>
</organism>
<protein>
    <submittedName>
        <fullName evidence="2">DUF2207 domain-containing protein</fullName>
    </submittedName>
</protein>
<gene>
    <name evidence="2" type="ORF">D1832_06725</name>
</gene>
<proteinExistence type="predicted"/>
<reference evidence="2 3" key="1">
    <citation type="submission" date="2018-08" db="EMBL/GenBank/DDBJ databases">
        <title>Whole genome sequence analysis of Dermacoccus abyssi bacteria isolated from Deep Mariana trench Micromonospora spp reveals genes involved in the environmental adaptation and production of secondary metabolites.</title>
        <authorList>
            <person name="Abdel-Mageed W.M."/>
            <person name="Lehri B."/>
            <person name="Nouioui I."/>
            <person name="Goodfellow I."/>
            <person name="Jaspars M."/>
            <person name="Karlyshev A."/>
        </authorList>
    </citation>
    <scope>NUCLEOTIDE SEQUENCE [LARGE SCALE GENOMIC DNA]</scope>
    <source>
        <strain evidence="2 3">MT1.1</strain>
    </source>
</reference>
<sequence length="309" mass="33688">MFGWNHDYEYVGVTPGLTPADGTGEVRRVKGRKEWAGEAAVQFAPPKGVSAALAGTVVDGKVDPRDIGAMMIDLSLRGWFRIDKQDDSWLFVQNEFPRDDIITQVEADFLNALFPPGVKYVGLEQMKRQLRGPLRHITDSLYRETIERGWYERDPRSKGFLGLAGRSPRTADGTAVRIQTLGFRKYIATAEASQIKYEEAAGLFSRYLPYAMIFGLTERWASVIGDVAKAAQLEGYGNIMGGLASDPFFWLFFGDDIAYLGIEAIGGLADLLGDGAGLFDLGDMAGGLGDVFGSVGDAIGDIAGDIFDF</sequence>
<evidence type="ECO:0000259" key="1">
    <source>
        <dbReference type="Pfam" id="PF20990"/>
    </source>
</evidence>
<evidence type="ECO:0000313" key="3">
    <source>
        <dbReference type="Proteomes" id="UP000285376"/>
    </source>
</evidence>
<dbReference type="AlphaFoldDB" id="A0A417Z6C4"/>
<comment type="caution">
    <text evidence="2">The sequence shown here is derived from an EMBL/GenBank/DDBJ whole genome shotgun (WGS) entry which is preliminary data.</text>
</comment>
<name>A0A417Z6C4_9MICO</name>
<dbReference type="Proteomes" id="UP000285376">
    <property type="component" value="Unassembled WGS sequence"/>
</dbReference>
<dbReference type="RefSeq" id="WP_118913186.1">
    <property type="nucleotide sequence ID" value="NZ_CBCRVH010000008.1"/>
</dbReference>
<accession>A0A417Z6C4</accession>
<feature type="domain" description="Predicted membrane protein YciQ-like C-terminal" evidence="1">
    <location>
        <begin position="43"/>
        <end position="157"/>
    </location>
</feature>
<dbReference type="EMBL" id="QWLM01000006">
    <property type="protein sequence ID" value="RHW46159.1"/>
    <property type="molecule type" value="Genomic_DNA"/>
</dbReference>
<feature type="domain" description="Predicted membrane protein YciQ-like C-terminal" evidence="1">
    <location>
        <begin position="164"/>
        <end position="221"/>
    </location>
</feature>
<dbReference type="InterPro" id="IPR048389">
    <property type="entry name" value="YciQ-like_C"/>
</dbReference>